<sequence>MIRDLAKLVLANASQIRLVKAAALRTFLFPSDNACIQAAKQAGSEYSQTAKLRGGSATLSPPHLMCFAAILRTLVADTSVPEQLKVTARAAIASPDTLHFFVCACKVSKCFDKNKTRLEVAVRPEYAPFLSQRAQIWVSQGAKECMGPGPRGPIERNLANHAFE</sequence>
<dbReference type="AlphaFoldDB" id="A0A813LQS7"/>
<dbReference type="Proteomes" id="UP000626109">
    <property type="component" value="Unassembled WGS sequence"/>
</dbReference>
<protein>
    <submittedName>
        <fullName evidence="1">Uncharacterized protein</fullName>
    </submittedName>
</protein>
<accession>A0A813LQS7</accession>
<reference evidence="1" key="1">
    <citation type="submission" date="2021-02" db="EMBL/GenBank/DDBJ databases">
        <authorList>
            <person name="Dougan E. K."/>
            <person name="Rhodes N."/>
            <person name="Thang M."/>
            <person name="Chan C."/>
        </authorList>
    </citation>
    <scope>NUCLEOTIDE SEQUENCE</scope>
</reference>
<comment type="caution">
    <text evidence="1">The sequence shown here is derived from an EMBL/GenBank/DDBJ whole genome shotgun (WGS) entry which is preliminary data.</text>
</comment>
<organism evidence="1 2">
    <name type="scientific">Polarella glacialis</name>
    <name type="common">Dinoflagellate</name>
    <dbReference type="NCBI Taxonomy" id="89957"/>
    <lineage>
        <taxon>Eukaryota</taxon>
        <taxon>Sar</taxon>
        <taxon>Alveolata</taxon>
        <taxon>Dinophyceae</taxon>
        <taxon>Suessiales</taxon>
        <taxon>Suessiaceae</taxon>
        <taxon>Polarella</taxon>
    </lineage>
</organism>
<dbReference type="EMBL" id="CAJNNW010035782">
    <property type="protein sequence ID" value="CAE8730015.1"/>
    <property type="molecule type" value="Genomic_DNA"/>
</dbReference>
<evidence type="ECO:0000313" key="2">
    <source>
        <dbReference type="Proteomes" id="UP000626109"/>
    </source>
</evidence>
<proteinExistence type="predicted"/>
<evidence type="ECO:0000313" key="1">
    <source>
        <dbReference type="EMBL" id="CAE8730015.1"/>
    </source>
</evidence>
<gene>
    <name evidence="1" type="ORF">PGLA2088_LOCUS45600</name>
</gene>
<name>A0A813LQS7_POLGL</name>